<feature type="domain" description="DUF4062" evidence="1">
    <location>
        <begin position="6"/>
        <end position="94"/>
    </location>
</feature>
<proteinExistence type="predicted"/>
<accession>A0A7K1U7F4</accession>
<name>A0A7K1U7F4_9BACT</name>
<dbReference type="RefSeq" id="WP_157307734.1">
    <property type="nucleotide sequence ID" value="NZ_WRXN01000008.1"/>
</dbReference>
<sequence>MPGYTVYLSSTFLDLKAYREEVNTLFKNLPGEFALVRMETYNARNMQTLEACLTDVKQCDIYILLVGNRYGFIPEDEQKNPEGKSITELEYETAMKFESKMKFLFLIDENSTNIEDDDQEEKIRLNKKNLLKEFRKKVSHNLSSPIPVKEPQELVLKISSTLISWLNSKTVTDKKILDERWKYCCDRSVQYASYEIGRIQHNSNFHVFISHGNKDDLGSNLVNRCTIFSLQLHEKDIFSISLNEIYQGDYEISKQRFLQQLQLKLPAINKLFSQTYELPQSDTKNLGVYLLNCPERFLDEKKIDFLVRFFEEMYNKYKESAFLYQIYLFVNIEDQHEHGEDSGIVTTLKSLMGTSYSKDKSHPYISCLPRFGLASQELIKIWIREYITSDQGQLEDLFEAHFEALPEEFRMRIAEKSIREFYRRINNNDYSIMNIINS</sequence>
<dbReference type="Proteomes" id="UP000461730">
    <property type="component" value="Unassembled WGS sequence"/>
</dbReference>
<gene>
    <name evidence="2" type="ORF">GO493_18590</name>
</gene>
<reference evidence="2 3" key="1">
    <citation type="submission" date="2019-12" db="EMBL/GenBank/DDBJ databases">
        <title>Chitinophaga sp. strain ysch24 (GDMCC 1.1355), whole genome shotgun sequence.</title>
        <authorList>
            <person name="Zhang X."/>
        </authorList>
    </citation>
    <scope>NUCLEOTIDE SEQUENCE [LARGE SCALE GENOMIC DNA]</scope>
    <source>
        <strain evidence="3">ysch24</strain>
    </source>
</reference>
<organism evidence="2 3">
    <name type="scientific">Chitinophaga tropicalis</name>
    <dbReference type="NCBI Taxonomy" id="2683588"/>
    <lineage>
        <taxon>Bacteria</taxon>
        <taxon>Pseudomonadati</taxon>
        <taxon>Bacteroidota</taxon>
        <taxon>Chitinophagia</taxon>
        <taxon>Chitinophagales</taxon>
        <taxon>Chitinophagaceae</taxon>
        <taxon>Chitinophaga</taxon>
    </lineage>
</organism>
<comment type="caution">
    <text evidence="2">The sequence shown here is derived from an EMBL/GenBank/DDBJ whole genome shotgun (WGS) entry which is preliminary data.</text>
</comment>
<dbReference type="AlphaFoldDB" id="A0A7K1U7F4"/>
<dbReference type="InterPro" id="IPR025139">
    <property type="entry name" value="DUF4062"/>
</dbReference>
<protein>
    <submittedName>
        <fullName evidence="2">DUF4062 domain-containing protein</fullName>
    </submittedName>
</protein>
<evidence type="ECO:0000313" key="3">
    <source>
        <dbReference type="Proteomes" id="UP000461730"/>
    </source>
</evidence>
<dbReference type="Pfam" id="PF13271">
    <property type="entry name" value="DUF4062"/>
    <property type="match status" value="1"/>
</dbReference>
<keyword evidence="3" id="KW-1185">Reference proteome</keyword>
<evidence type="ECO:0000313" key="2">
    <source>
        <dbReference type="EMBL" id="MVT10287.1"/>
    </source>
</evidence>
<evidence type="ECO:0000259" key="1">
    <source>
        <dbReference type="Pfam" id="PF13271"/>
    </source>
</evidence>
<dbReference type="EMBL" id="WRXN01000008">
    <property type="protein sequence ID" value="MVT10287.1"/>
    <property type="molecule type" value="Genomic_DNA"/>
</dbReference>